<evidence type="ECO:0000256" key="5">
    <source>
        <dbReference type="SAM" id="MobiDB-lite"/>
    </source>
</evidence>
<name>A0A117R7R5_9ACTN</name>
<dbReference type="EMBL" id="LMWW01000074">
    <property type="protein sequence ID" value="KUN75716.1"/>
    <property type="molecule type" value="Genomic_DNA"/>
</dbReference>
<comment type="caution">
    <text evidence="8">The sequence shown here is derived from an EMBL/GenBank/DDBJ whole genome shotgun (WGS) entry which is preliminary data.</text>
</comment>
<organism evidence="8 9">
    <name type="scientific">Streptomyces griseoruber</name>
    <dbReference type="NCBI Taxonomy" id="1943"/>
    <lineage>
        <taxon>Bacteria</taxon>
        <taxon>Bacillati</taxon>
        <taxon>Actinomycetota</taxon>
        <taxon>Actinomycetes</taxon>
        <taxon>Kitasatosporales</taxon>
        <taxon>Streptomycetaceae</taxon>
        <taxon>Streptomyces</taxon>
    </lineage>
</organism>
<feature type="signal peptide" evidence="6">
    <location>
        <begin position="1"/>
        <end position="20"/>
    </location>
</feature>
<evidence type="ECO:0000256" key="2">
    <source>
        <dbReference type="ARBA" id="ARBA00022723"/>
    </source>
</evidence>
<feature type="region of interest" description="Disordered" evidence="5">
    <location>
        <begin position="107"/>
        <end position="148"/>
    </location>
</feature>
<keyword evidence="1" id="KW-0645">Protease</keyword>
<evidence type="ECO:0000256" key="6">
    <source>
        <dbReference type="SAM" id="SignalP"/>
    </source>
</evidence>
<keyword evidence="3" id="KW-0378">Hydrolase</keyword>
<dbReference type="GO" id="GO:0006508">
    <property type="term" value="P:proteolysis"/>
    <property type="evidence" value="ECO:0007669"/>
    <property type="project" value="UniProtKB-KW"/>
</dbReference>
<dbReference type="OrthoDB" id="5188902at2"/>
<feature type="domain" description="Peptidase M10 metallopeptidase" evidence="7">
    <location>
        <begin position="276"/>
        <end position="343"/>
    </location>
</feature>
<keyword evidence="4" id="KW-0862">Zinc</keyword>
<dbReference type="GO" id="GO:0031012">
    <property type="term" value="C:extracellular matrix"/>
    <property type="evidence" value="ECO:0007669"/>
    <property type="project" value="InterPro"/>
</dbReference>
<feature type="compositionally biased region" description="Basic and acidic residues" evidence="5">
    <location>
        <begin position="114"/>
        <end position="134"/>
    </location>
</feature>
<sequence>MNRCSAAVLLAASLAFLASGAGTHTRAEHPGHACVLAPGELTVDDLPAGSSAIRCGAVGRLVTHGGAGLTVPEPGTKVGVDSLTADGSSRGFTLAVAADGTVSYGYDDGEGDSAGDRSHGDARHRPSGRGDRPVRLPGSRADAPDPCADTAYSVADRKEYGTYEWFIGDGPQPGDLPRRQVRQAFEEGITAIIRGRNACGLADTIGARARFLAATGHEAGIDHMARCTVRDGMNVWDAGDLSSDSVATTCSWSRPVSRGPDRLIEADVRFNIHDYTFTDDPTGACDDAYDIRSVATHEAGHVFGLGHVGSGHENLTMYPSSFACSTTARTLGKGDVLGLRSIY</sequence>
<dbReference type="Gene3D" id="3.40.390.10">
    <property type="entry name" value="Collagenase (Catalytic Domain)"/>
    <property type="match status" value="1"/>
</dbReference>
<protein>
    <submittedName>
        <fullName evidence="8">Peptidase M10</fullName>
    </submittedName>
</protein>
<dbReference type="GO" id="GO:0004222">
    <property type="term" value="F:metalloendopeptidase activity"/>
    <property type="evidence" value="ECO:0007669"/>
    <property type="project" value="InterPro"/>
</dbReference>
<evidence type="ECO:0000256" key="1">
    <source>
        <dbReference type="ARBA" id="ARBA00022670"/>
    </source>
</evidence>
<dbReference type="InterPro" id="IPR001818">
    <property type="entry name" value="Pept_M10_metallopeptidase"/>
</dbReference>
<gene>
    <name evidence="8" type="ORF">AQJ64_41605</name>
</gene>
<evidence type="ECO:0000256" key="3">
    <source>
        <dbReference type="ARBA" id="ARBA00022801"/>
    </source>
</evidence>
<accession>A0A117R7R5</accession>
<keyword evidence="9" id="KW-1185">Reference proteome</keyword>
<keyword evidence="2" id="KW-0479">Metal-binding</keyword>
<dbReference type="SUPFAM" id="SSF55486">
    <property type="entry name" value="Metalloproteases ('zincins'), catalytic domain"/>
    <property type="match status" value="1"/>
</dbReference>
<evidence type="ECO:0000259" key="7">
    <source>
        <dbReference type="Pfam" id="PF00413"/>
    </source>
</evidence>
<reference evidence="8 9" key="1">
    <citation type="submission" date="2015-10" db="EMBL/GenBank/DDBJ databases">
        <title>Draft genome sequence of Streptomyces griseoruber DSM 40281, type strain for the species Streptomyces griseoruber.</title>
        <authorList>
            <person name="Ruckert C."/>
            <person name="Winkler A."/>
            <person name="Kalinowski J."/>
            <person name="Kampfer P."/>
            <person name="Glaeser S."/>
        </authorList>
    </citation>
    <scope>NUCLEOTIDE SEQUENCE [LARGE SCALE GENOMIC DNA]</scope>
    <source>
        <strain evidence="8 9">DSM 40281</strain>
    </source>
</reference>
<dbReference type="InterPro" id="IPR024079">
    <property type="entry name" value="MetalloPept_cat_dom_sf"/>
</dbReference>
<dbReference type="STRING" id="1943.AQJ64_41605"/>
<feature type="chain" id="PRO_5038850594" evidence="6">
    <location>
        <begin position="21"/>
        <end position="343"/>
    </location>
</feature>
<dbReference type="Pfam" id="PF00413">
    <property type="entry name" value="Peptidase_M10"/>
    <property type="match status" value="1"/>
</dbReference>
<evidence type="ECO:0000313" key="8">
    <source>
        <dbReference type="EMBL" id="KUN75716.1"/>
    </source>
</evidence>
<evidence type="ECO:0000256" key="4">
    <source>
        <dbReference type="ARBA" id="ARBA00022833"/>
    </source>
</evidence>
<dbReference type="Proteomes" id="UP000052982">
    <property type="component" value="Unassembled WGS sequence"/>
</dbReference>
<proteinExistence type="predicted"/>
<dbReference type="AlphaFoldDB" id="A0A117R7R5"/>
<dbReference type="GO" id="GO:0008270">
    <property type="term" value="F:zinc ion binding"/>
    <property type="evidence" value="ECO:0007669"/>
    <property type="project" value="InterPro"/>
</dbReference>
<evidence type="ECO:0000313" key="9">
    <source>
        <dbReference type="Proteomes" id="UP000052982"/>
    </source>
</evidence>
<keyword evidence="6" id="KW-0732">Signal</keyword>